<accession>A0A1B1AN16</accession>
<keyword evidence="2" id="KW-1185">Reference proteome</keyword>
<proteinExistence type="predicted"/>
<organism evidence="1 2">
    <name type="scientific">Candidatus Viadribacter manganicus</name>
    <dbReference type="NCBI Taxonomy" id="1759059"/>
    <lineage>
        <taxon>Bacteria</taxon>
        <taxon>Pseudomonadati</taxon>
        <taxon>Pseudomonadota</taxon>
        <taxon>Alphaproteobacteria</taxon>
        <taxon>Hyphomonadales</taxon>
        <taxon>Hyphomonadaceae</taxon>
        <taxon>Candidatus Viadribacter</taxon>
    </lineage>
</organism>
<evidence type="ECO:0000313" key="1">
    <source>
        <dbReference type="EMBL" id="ANP47953.1"/>
    </source>
</evidence>
<protein>
    <recommendedName>
        <fullName evidence="3">DUF2867 domain-containing protein</fullName>
    </recommendedName>
</protein>
<dbReference type="EMBL" id="CP013244">
    <property type="protein sequence ID" value="ANP47953.1"/>
    <property type="molecule type" value="Genomic_DNA"/>
</dbReference>
<dbReference type="InParanoid" id="A0A1B1AN16"/>
<evidence type="ECO:0000313" key="2">
    <source>
        <dbReference type="Proteomes" id="UP000092498"/>
    </source>
</evidence>
<name>A0A1B1AN16_9PROT</name>
<evidence type="ECO:0008006" key="3">
    <source>
        <dbReference type="Google" id="ProtNLM"/>
    </source>
</evidence>
<dbReference type="Proteomes" id="UP000092498">
    <property type="component" value="Chromosome"/>
</dbReference>
<sequence>MLRQYVAKRAYTDCFATDVAASVSFAAFVEAFYTSAAFKCERFVLTWALSKPSSDDDARRLARGESERFAAWTVEARAHDQLLVCDYLGHTSSWLMVEPIADGTRLYFGSAVVPVGAGSSRALGFAFNAMLPFHKLYARVLLGAARGRALKLARAQESPGTCNSAE</sequence>
<reference evidence="1 2" key="1">
    <citation type="submission" date="2015-11" db="EMBL/GenBank/DDBJ databases">
        <title>Whole-Genome Sequence of Candidatus Oderbacter manganicum from the National Park Lower Oder Valley, Germany.</title>
        <authorList>
            <person name="Braun B."/>
            <person name="Liere K."/>
            <person name="Szewzyk U."/>
        </authorList>
    </citation>
    <scope>NUCLEOTIDE SEQUENCE [LARGE SCALE GENOMIC DNA]</scope>
    <source>
        <strain evidence="1 2">OTSz_A_272</strain>
    </source>
</reference>
<dbReference type="KEGG" id="cbot:ATE48_04825"/>
<dbReference type="AlphaFoldDB" id="A0A1B1AN16"/>
<gene>
    <name evidence="1" type="ORF">ATE48_04825</name>
</gene>